<evidence type="ECO:0000313" key="1">
    <source>
        <dbReference type="EMBL" id="PIC41477.1"/>
    </source>
</evidence>
<dbReference type="OrthoDB" id="7318948at2759"/>
<sequence>MINIFSVDFLVPHDKNKLEHIWGDTFEQPSDPGTERKSCSLSLVAGVQGHIYVIDLKTRMLCNVSFTEEHDSFAKKKQISETPKLWRRLQSDCWSID</sequence>
<accession>A0A2G5UPI8</accession>
<reference evidence="2" key="1">
    <citation type="submission" date="2017-10" db="EMBL/GenBank/DDBJ databases">
        <title>Rapid genome shrinkage in a self-fertile nematode reveals novel sperm competition proteins.</title>
        <authorList>
            <person name="Yin D."/>
            <person name="Schwarz E.M."/>
            <person name="Thomas C.G."/>
            <person name="Felde R.L."/>
            <person name="Korf I.F."/>
            <person name="Cutter A.D."/>
            <person name="Schartner C.M."/>
            <person name="Ralston E.J."/>
            <person name="Meyer B.J."/>
            <person name="Haag E.S."/>
        </authorList>
    </citation>
    <scope>NUCLEOTIDE SEQUENCE [LARGE SCALE GENOMIC DNA]</scope>
    <source>
        <strain evidence="2">JU1422</strain>
    </source>
</reference>
<gene>
    <name evidence="1" type="primary">Cnig_chr_III.g8878</name>
    <name evidence="1" type="ORF">B9Z55_008878</name>
</gene>
<name>A0A2G5UPI8_9PELO</name>
<comment type="caution">
    <text evidence="1">The sequence shown here is derived from an EMBL/GenBank/DDBJ whole genome shotgun (WGS) entry which is preliminary data.</text>
</comment>
<keyword evidence="2" id="KW-1185">Reference proteome</keyword>
<dbReference type="EMBL" id="PDUG01000003">
    <property type="protein sequence ID" value="PIC41477.1"/>
    <property type="molecule type" value="Genomic_DNA"/>
</dbReference>
<evidence type="ECO:0000313" key="2">
    <source>
        <dbReference type="Proteomes" id="UP000230233"/>
    </source>
</evidence>
<protein>
    <submittedName>
        <fullName evidence="1">Uncharacterized protein</fullName>
    </submittedName>
</protein>
<dbReference type="Proteomes" id="UP000230233">
    <property type="component" value="Chromosome III"/>
</dbReference>
<proteinExistence type="predicted"/>
<dbReference type="AlphaFoldDB" id="A0A2G5UPI8"/>
<organism evidence="1 2">
    <name type="scientific">Caenorhabditis nigoni</name>
    <dbReference type="NCBI Taxonomy" id="1611254"/>
    <lineage>
        <taxon>Eukaryota</taxon>
        <taxon>Metazoa</taxon>
        <taxon>Ecdysozoa</taxon>
        <taxon>Nematoda</taxon>
        <taxon>Chromadorea</taxon>
        <taxon>Rhabditida</taxon>
        <taxon>Rhabditina</taxon>
        <taxon>Rhabditomorpha</taxon>
        <taxon>Rhabditoidea</taxon>
        <taxon>Rhabditidae</taxon>
        <taxon>Peloderinae</taxon>
        <taxon>Caenorhabditis</taxon>
    </lineage>
</organism>